<evidence type="ECO:0000256" key="6">
    <source>
        <dbReference type="ARBA" id="ARBA00022777"/>
    </source>
</evidence>
<keyword evidence="6" id="KW-0418">Kinase</keyword>
<evidence type="ECO:0000259" key="13">
    <source>
        <dbReference type="PROSITE" id="PS50112"/>
    </source>
</evidence>
<dbReference type="PANTHER" id="PTHR43047:SF72">
    <property type="entry name" value="OSMOSENSING HISTIDINE PROTEIN KINASE SLN1"/>
    <property type="match status" value="1"/>
</dbReference>
<dbReference type="Gene3D" id="3.40.50.2300">
    <property type="match status" value="1"/>
</dbReference>
<comment type="catalytic activity">
    <reaction evidence="1">
        <text>ATP + protein L-histidine = ADP + protein N-phospho-L-histidine.</text>
        <dbReference type="EC" id="2.7.13.3"/>
    </reaction>
</comment>
<keyword evidence="5" id="KW-0547">Nucleotide-binding</keyword>
<feature type="modified residue" description="4-aspartylphosphate" evidence="9">
    <location>
        <position position="766"/>
    </location>
</feature>
<keyword evidence="3 9" id="KW-0597">Phosphoprotein</keyword>
<keyword evidence="4" id="KW-0808">Transferase</keyword>
<dbReference type="Pfam" id="PF00072">
    <property type="entry name" value="Response_reg"/>
    <property type="match status" value="1"/>
</dbReference>
<gene>
    <name evidence="15" type="ORF">N7Z68_22765</name>
</gene>
<evidence type="ECO:0000259" key="11">
    <source>
        <dbReference type="PROSITE" id="PS50109"/>
    </source>
</evidence>
<evidence type="ECO:0000256" key="3">
    <source>
        <dbReference type="ARBA" id="ARBA00022553"/>
    </source>
</evidence>
<evidence type="ECO:0000259" key="14">
    <source>
        <dbReference type="PROSITE" id="PS50113"/>
    </source>
</evidence>
<dbReference type="InterPro" id="IPR000700">
    <property type="entry name" value="PAS-assoc_C"/>
</dbReference>
<feature type="domain" description="Response regulatory" evidence="12">
    <location>
        <begin position="708"/>
        <end position="836"/>
    </location>
</feature>
<dbReference type="InterPro" id="IPR000014">
    <property type="entry name" value="PAS"/>
</dbReference>
<keyword evidence="16" id="KW-1185">Reference proteome</keyword>
<evidence type="ECO:0000313" key="16">
    <source>
        <dbReference type="Proteomes" id="UP001148125"/>
    </source>
</evidence>
<feature type="domain" description="PAC" evidence="14">
    <location>
        <begin position="380"/>
        <end position="433"/>
    </location>
</feature>
<dbReference type="SMART" id="SM00387">
    <property type="entry name" value="HATPase_c"/>
    <property type="match status" value="1"/>
</dbReference>
<feature type="transmembrane region" description="Helical" evidence="10">
    <location>
        <begin position="146"/>
        <end position="167"/>
    </location>
</feature>
<dbReference type="Pfam" id="PF08447">
    <property type="entry name" value="PAS_3"/>
    <property type="match status" value="2"/>
</dbReference>
<evidence type="ECO:0000256" key="8">
    <source>
        <dbReference type="ARBA" id="ARBA00023012"/>
    </source>
</evidence>
<dbReference type="EC" id="2.7.13.3" evidence="2"/>
<dbReference type="Gene3D" id="1.10.287.130">
    <property type="match status" value="1"/>
</dbReference>
<evidence type="ECO:0000256" key="9">
    <source>
        <dbReference type="PROSITE-ProRule" id="PRU00169"/>
    </source>
</evidence>
<dbReference type="CDD" id="cd16922">
    <property type="entry name" value="HATPase_EvgS-ArcB-TorS-like"/>
    <property type="match status" value="1"/>
</dbReference>
<dbReference type="PRINTS" id="PR00344">
    <property type="entry name" value="BCTRLSENSOR"/>
</dbReference>
<dbReference type="PROSITE" id="PS50109">
    <property type="entry name" value="HIS_KIN"/>
    <property type="match status" value="1"/>
</dbReference>
<feature type="transmembrane region" description="Helical" evidence="10">
    <location>
        <begin position="42"/>
        <end position="59"/>
    </location>
</feature>
<feature type="domain" description="Histidine kinase" evidence="11">
    <location>
        <begin position="451"/>
        <end position="669"/>
    </location>
</feature>
<sequence length="840" mass="97392">MKELYNQVIKKRYYISIFIMIVLMNIGLFTANPRYGEWDFGYLLHIALVMIIAICLLLYPKFETHAFRIVMIITAFVYFYTIFFLYPDTSSILILICFLPVISILFFDTKLFYFSLLLNTLLIGVIFGYILIVDQGSYYSYIKEDVVGNVINFAATQVIIFLIFYFTQNRLKLVEERNLFTEGPVVTFVWKMADSWPVEYVSPNVSALLGYSPEEMMEQNFTYAALIHPDDRERIAVEVTFNINNKIDQYEQSYRIRTKEGHYLWIYDFTKLIRNKNGQVETIRGYMFDQTHLKTVEDALDQERRRLNDIIVGTNAGTWEWNIKTGETFYNERWAEIIGYTLEELSPTTLETWQRFVHPEDLKKSEELLAQHFSKAIDFYELEVRMKHKDGHWIWVADHGRVSAWGEDGSPLLISGTYRDITQRKQMEQELICAKEKAETASQAKSQFLANMSHEIRTPMNAVIGMTELVQEMATEEQKKYLDIIQNSSHSLLNIINDILDLSKIESNTIELDRQATDLQKVVQEVGETYQVLAEKKGLNFFIELKTNPRQNHVVLVDPHRLKQVLVNLIGNAIKFTSEGYIRLQYEITENAKIRFTIMDTGVGIAEEDLENIFNAFMQASLKPTKKFGGTGLGLTISKKIIELMDGTIFVTSKLGVGSTFGFEIPYIPFEKTLDSQKEIPLNFSAGQKTETMTIDDRNQRKNAPKKHILLVEDTEENQLLIQAYFKHSNVQIDIANNGKEAVERYKNACERTEQKIPYYSLVLMDIQMPIMDGYEATRTIRQYEKENQLTPVPIIALTAYALEEDRRKTLESGCDEHVPKPVRKQELLGIVNRFLNGMK</sequence>
<dbReference type="SUPFAM" id="SSF55785">
    <property type="entry name" value="PYP-like sensor domain (PAS domain)"/>
    <property type="match status" value="2"/>
</dbReference>
<evidence type="ECO:0000313" key="15">
    <source>
        <dbReference type="EMBL" id="MDE5416130.1"/>
    </source>
</evidence>
<dbReference type="SMART" id="SM00086">
    <property type="entry name" value="PAC"/>
    <property type="match status" value="2"/>
</dbReference>
<dbReference type="Pfam" id="PF00512">
    <property type="entry name" value="HisKA"/>
    <property type="match status" value="1"/>
</dbReference>
<dbReference type="PROSITE" id="PS50112">
    <property type="entry name" value="PAS"/>
    <property type="match status" value="2"/>
</dbReference>
<dbReference type="SMART" id="SM00448">
    <property type="entry name" value="REC"/>
    <property type="match status" value="1"/>
</dbReference>
<dbReference type="CDD" id="cd17546">
    <property type="entry name" value="REC_hyHK_CKI1_RcsC-like"/>
    <property type="match status" value="1"/>
</dbReference>
<dbReference type="InterPro" id="IPR036890">
    <property type="entry name" value="HATPase_C_sf"/>
</dbReference>
<dbReference type="EMBL" id="JAOTPO010000027">
    <property type="protein sequence ID" value="MDE5416130.1"/>
    <property type="molecule type" value="Genomic_DNA"/>
</dbReference>
<evidence type="ECO:0000256" key="10">
    <source>
        <dbReference type="SAM" id="Phobius"/>
    </source>
</evidence>
<evidence type="ECO:0000256" key="2">
    <source>
        <dbReference type="ARBA" id="ARBA00012438"/>
    </source>
</evidence>
<evidence type="ECO:0000256" key="7">
    <source>
        <dbReference type="ARBA" id="ARBA00022840"/>
    </source>
</evidence>
<dbReference type="InterPro" id="IPR005467">
    <property type="entry name" value="His_kinase_dom"/>
</dbReference>
<keyword evidence="8" id="KW-0902">Two-component regulatory system</keyword>
<feature type="transmembrane region" description="Helical" evidence="10">
    <location>
        <begin position="66"/>
        <end position="86"/>
    </location>
</feature>
<evidence type="ECO:0000256" key="1">
    <source>
        <dbReference type="ARBA" id="ARBA00000085"/>
    </source>
</evidence>
<dbReference type="InterPro" id="IPR003594">
    <property type="entry name" value="HATPase_dom"/>
</dbReference>
<dbReference type="InterPro" id="IPR001610">
    <property type="entry name" value="PAC"/>
</dbReference>
<dbReference type="Pfam" id="PF02518">
    <property type="entry name" value="HATPase_c"/>
    <property type="match status" value="1"/>
</dbReference>
<dbReference type="RefSeq" id="WP_275120718.1">
    <property type="nucleotide sequence ID" value="NZ_JAOTPO010000027.1"/>
</dbReference>
<name>A0ABT5VLI2_9BACI</name>
<dbReference type="SMART" id="SM00091">
    <property type="entry name" value="PAS"/>
    <property type="match status" value="2"/>
</dbReference>
<dbReference type="InterPro" id="IPR036097">
    <property type="entry name" value="HisK_dim/P_sf"/>
</dbReference>
<evidence type="ECO:0000256" key="4">
    <source>
        <dbReference type="ARBA" id="ARBA00022679"/>
    </source>
</evidence>
<evidence type="ECO:0000256" key="5">
    <source>
        <dbReference type="ARBA" id="ARBA00022741"/>
    </source>
</evidence>
<dbReference type="CDD" id="cd00082">
    <property type="entry name" value="HisKA"/>
    <property type="match status" value="1"/>
</dbReference>
<dbReference type="CDD" id="cd00130">
    <property type="entry name" value="PAS"/>
    <property type="match status" value="2"/>
</dbReference>
<keyword evidence="10" id="KW-0472">Membrane</keyword>
<dbReference type="PANTHER" id="PTHR43047">
    <property type="entry name" value="TWO-COMPONENT HISTIDINE PROTEIN KINASE"/>
    <property type="match status" value="1"/>
</dbReference>
<dbReference type="Gene3D" id="3.30.565.10">
    <property type="entry name" value="Histidine kinase-like ATPase, C-terminal domain"/>
    <property type="match status" value="1"/>
</dbReference>
<feature type="transmembrane region" description="Helical" evidence="10">
    <location>
        <begin position="116"/>
        <end position="134"/>
    </location>
</feature>
<dbReference type="InterPro" id="IPR011006">
    <property type="entry name" value="CheY-like_superfamily"/>
</dbReference>
<dbReference type="PROSITE" id="PS50110">
    <property type="entry name" value="RESPONSE_REGULATORY"/>
    <property type="match status" value="1"/>
</dbReference>
<keyword evidence="10" id="KW-1133">Transmembrane helix</keyword>
<dbReference type="InterPro" id="IPR003661">
    <property type="entry name" value="HisK_dim/P_dom"/>
</dbReference>
<feature type="transmembrane region" description="Helical" evidence="10">
    <location>
        <begin position="12"/>
        <end position="30"/>
    </location>
</feature>
<dbReference type="Proteomes" id="UP001148125">
    <property type="component" value="Unassembled WGS sequence"/>
</dbReference>
<dbReference type="PROSITE" id="PS50113">
    <property type="entry name" value="PAC"/>
    <property type="match status" value="2"/>
</dbReference>
<dbReference type="InterPro" id="IPR013655">
    <property type="entry name" value="PAS_fold_3"/>
</dbReference>
<dbReference type="SMART" id="SM00388">
    <property type="entry name" value="HisKA"/>
    <property type="match status" value="1"/>
</dbReference>
<feature type="domain" description="PAS" evidence="13">
    <location>
        <begin position="303"/>
        <end position="376"/>
    </location>
</feature>
<dbReference type="InterPro" id="IPR004358">
    <property type="entry name" value="Sig_transdc_His_kin-like_C"/>
</dbReference>
<feature type="domain" description="PAS" evidence="13">
    <location>
        <begin position="198"/>
        <end position="246"/>
    </location>
</feature>
<protein>
    <recommendedName>
        <fullName evidence="2">histidine kinase</fullName>
        <ecNumber evidence="2">2.7.13.3</ecNumber>
    </recommendedName>
</protein>
<dbReference type="SUPFAM" id="SSF52172">
    <property type="entry name" value="CheY-like"/>
    <property type="match status" value="1"/>
</dbReference>
<accession>A0ABT5VLI2</accession>
<comment type="caution">
    <text evidence="15">The sequence shown here is derived from an EMBL/GenBank/DDBJ whole genome shotgun (WGS) entry which is preliminary data.</text>
</comment>
<organism evidence="15 16">
    <name type="scientific">Alkalihalobacterium chitinilyticum</name>
    <dbReference type="NCBI Taxonomy" id="2980103"/>
    <lineage>
        <taxon>Bacteria</taxon>
        <taxon>Bacillati</taxon>
        <taxon>Bacillota</taxon>
        <taxon>Bacilli</taxon>
        <taxon>Bacillales</taxon>
        <taxon>Bacillaceae</taxon>
        <taxon>Alkalihalobacterium</taxon>
    </lineage>
</organism>
<reference evidence="15" key="1">
    <citation type="submission" date="2024-05" db="EMBL/GenBank/DDBJ databases">
        <title>Alkalihalobacillus sp. strain MEB203 novel alkaliphilic bacterium from Lonar Lake, India.</title>
        <authorList>
            <person name="Joshi A."/>
            <person name="Thite S."/>
            <person name="Mengade P."/>
        </authorList>
    </citation>
    <scope>NUCLEOTIDE SEQUENCE</scope>
    <source>
        <strain evidence="15">MEB 203</strain>
    </source>
</reference>
<dbReference type="SUPFAM" id="SSF47384">
    <property type="entry name" value="Homodimeric domain of signal transducing histidine kinase"/>
    <property type="match status" value="1"/>
</dbReference>
<keyword evidence="10" id="KW-0812">Transmembrane</keyword>
<dbReference type="SUPFAM" id="SSF55874">
    <property type="entry name" value="ATPase domain of HSP90 chaperone/DNA topoisomerase II/histidine kinase"/>
    <property type="match status" value="1"/>
</dbReference>
<dbReference type="InterPro" id="IPR035965">
    <property type="entry name" value="PAS-like_dom_sf"/>
</dbReference>
<dbReference type="NCBIfam" id="TIGR00229">
    <property type="entry name" value="sensory_box"/>
    <property type="match status" value="2"/>
</dbReference>
<proteinExistence type="predicted"/>
<dbReference type="Gene3D" id="3.30.450.20">
    <property type="entry name" value="PAS domain"/>
    <property type="match status" value="2"/>
</dbReference>
<evidence type="ECO:0000259" key="12">
    <source>
        <dbReference type="PROSITE" id="PS50110"/>
    </source>
</evidence>
<feature type="domain" description="PAC" evidence="14">
    <location>
        <begin position="250"/>
        <end position="302"/>
    </location>
</feature>
<keyword evidence="7" id="KW-0067">ATP-binding</keyword>
<dbReference type="InterPro" id="IPR001789">
    <property type="entry name" value="Sig_transdc_resp-reg_receiver"/>
</dbReference>